<sequence length="492" mass="54840">MNSNFEMPPKKLAFLTYLGGVVTAVAAIAGLEMLSGNLSQKESTQESGPTTTATAPSSKTSDTAKAKPKAKNEKPDSRSIKFPGDRVSKQEIAKTTTPYIPAHVGKLSPAELKVAKKAWSYFETNINPDTGLANSVDQFQSVTLWDQSAAMAAVVSAKELDLISEKEFKATMSKMLTTLAKLELYKGELPNKVYNSQNLMPVNYGSLDKREEIGWSAIDLGRIALWLKIIAAKYPEFEPQTTAVWKAWDVKRLTKDGQMFGTSIKDGQEQYNQEGRLGYEDYAAYGLKLWGLNVDKALDYDNKSAFVELYGHSIPFDVRDRENSEANNYVLSEPFFLDGIETGFKALPKAYADRMLAAQEARYKATKQLTAITEDNLDREPYFVYNTLYVNGKPWATISDTGENYNHLRFVSTKAAIGWHVLYNTDYTKKLFSFVQEKVGSKKGWYSGFYETLDEPNAVLTANNNGIILECLLFKKVGKPLAVWAGVSELET</sequence>
<evidence type="ECO:0000313" key="3">
    <source>
        <dbReference type="EMBL" id="ABW29837.1"/>
    </source>
</evidence>
<dbReference type="InterPro" id="IPR021478">
    <property type="entry name" value="DUF3131"/>
</dbReference>
<organism evidence="3 4">
    <name type="scientific">Acaryochloris marina (strain MBIC 11017)</name>
    <dbReference type="NCBI Taxonomy" id="329726"/>
    <lineage>
        <taxon>Bacteria</taxon>
        <taxon>Bacillati</taxon>
        <taxon>Cyanobacteriota</taxon>
        <taxon>Cyanophyceae</taxon>
        <taxon>Acaryochloridales</taxon>
        <taxon>Acaryochloridaceae</taxon>
        <taxon>Acaryochloris</taxon>
    </lineage>
</organism>
<name>B0C3K3_ACAM1</name>
<keyword evidence="4" id="KW-1185">Reference proteome</keyword>
<feature type="region of interest" description="Disordered" evidence="1">
    <location>
        <begin position="40"/>
        <end position="86"/>
    </location>
</feature>
<evidence type="ECO:0000259" key="2">
    <source>
        <dbReference type="Pfam" id="PF11329"/>
    </source>
</evidence>
<feature type="domain" description="DUF3131" evidence="2">
    <location>
        <begin position="114"/>
        <end position="478"/>
    </location>
</feature>
<dbReference type="Pfam" id="PF11329">
    <property type="entry name" value="DUF3131"/>
    <property type="match status" value="1"/>
</dbReference>
<feature type="compositionally biased region" description="Basic and acidic residues" evidence="1">
    <location>
        <begin position="62"/>
        <end position="86"/>
    </location>
</feature>
<dbReference type="Proteomes" id="UP000000268">
    <property type="component" value="Chromosome"/>
</dbReference>
<dbReference type="AlphaFoldDB" id="B0C3K3"/>
<protein>
    <recommendedName>
        <fullName evidence="2">DUF3131 domain-containing protein</fullName>
    </recommendedName>
</protein>
<accession>B0C3K3</accession>
<dbReference type="Gene3D" id="1.50.10.140">
    <property type="match status" value="1"/>
</dbReference>
<proteinExistence type="predicted"/>
<evidence type="ECO:0000256" key="1">
    <source>
        <dbReference type="SAM" id="MobiDB-lite"/>
    </source>
</evidence>
<dbReference type="HOGENOM" id="CLU_034087_1_0_3"/>
<feature type="compositionally biased region" description="Low complexity" evidence="1">
    <location>
        <begin position="49"/>
        <end position="61"/>
    </location>
</feature>
<dbReference type="eggNOG" id="COG3459">
    <property type="taxonomic scope" value="Bacteria"/>
</dbReference>
<dbReference type="KEGG" id="amr:AM1_4866"/>
<dbReference type="EMBL" id="CP000828">
    <property type="protein sequence ID" value="ABW29837.1"/>
    <property type="molecule type" value="Genomic_DNA"/>
</dbReference>
<dbReference type="STRING" id="329726.AM1_4866"/>
<reference evidence="3 4" key="1">
    <citation type="journal article" date="2008" name="Proc. Natl. Acad. Sci. U.S.A.">
        <title>Niche adaptation and genome expansion in the chlorophyll d-producing cyanobacterium Acaryochloris marina.</title>
        <authorList>
            <person name="Swingley W.D."/>
            <person name="Chen M."/>
            <person name="Cheung P.C."/>
            <person name="Conrad A.L."/>
            <person name="Dejesa L.C."/>
            <person name="Hao J."/>
            <person name="Honchak B.M."/>
            <person name="Karbach L.E."/>
            <person name="Kurdoglu A."/>
            <person name="Lahiri S."/>
            <person name="Mastrian S.D."/>
            <person name="Miyashita H."/>
            <person name="Page L."/>
            <person name="Ramakrishna P."/>
            <person name="Satoh S."/>
            <person name="Sattley W.M."/>
            <person name="Shimada Y."/>
            <person name="Taylor H.L."/>
            <person name="Tomo T."/>
            <person name="Tsuchiya T."/>
            <person name="Wang Z.T."/>
            <person name="Raymond J."/>
            <person name="Mimuro M."/>
            <person name="Blankenship R.E."/>
            <person name="Touchman J.W."/>
        </authorList>
    </citation>
    <scope>NUCLEOTIDE SEQUENCE [LARGE SCALE GENOMIC DNA]</scope>
    <source>
        <strain evidence="4">MBIC 11017</strain>
    </source>
</reference>
<dbReference type="RefSeq" id="WP_012165115.1">
    <property type="nucleotide sequence ID" value="NC_009925.1"/>
</dbReference>
<gene>
    <name evidence="3" type="ordered locus">AM1_4866</name>
</gene>
<evidence type="ECO:0000313" key="4">
    <source>
        <dbReference type="Proteomes" id="UP000000268"/>
    </source>
</evidence>